<dbReference type="Pfam" id="PF25160">
    <property type="entry name" value="LdpA_Fe-S-bd"/>
    <property type="match status" value="1"/>
</dbReference>
<dbReference type="RefSeq" id="WP_136850146.1">
    <property type="nucleotide sequence ID" value="NZ_SWCI01000001.1"/>
</dbReference>
<reference evidence="6 7" key="1">
    <citation type="submission" date="2019-04" db="EMBL/GenBank/DDBJ databases">
        <authorList>
            <person name="Hwang J.C."/>
        </authorList>
    </citation>
    <scope>NUCLEOTIDE SEQUENCE [LARGE SCALE GENOMIC DNA]</scope>
    <source>
        <strain evidence="6 7">IMCC35001</strain>
    </source>
</reference>
<dbReference type="Gene3D" id="3.30.70.20">
    <property type="match status" value="2"/>
</dbReference>
<keyword evidence="2" id="KW-0479">Metal-binding</keyword>
<dbReference type="Proteomes" id="UP000305674">
    <property type="component" value="Unassembled WGS sequence"/>
</dbReference>
<feature type="domain" description="4Fe-4S ferredoxin-type" evidence="5">
    <location>
        <begin position="423"/>
        <end position="452"/>
    </location>
</feature>
<keyword evidence="7" id="KW-1185">Reference proteome</keyword>
<dbReference type="InterPro" id="IPR017900">
    <property type="entry name" value="4Fe4S_Fe_S_CS"/>
</dbReference>
<dbReference type="InterPro" id="IPR017896">
    <property type="entry name" value="4Fe4S_Fe-S-bd"/>
</dbReference>
<proteinExistence type="predicted"/>
<protein>
    <submittedName>
        <fullName evidence="6">4Fe-4S ferredoxin</fullName>
    </submittedName>
</protein>
<evidence type="ECO:0000256" key="2">
    <source>
        <dbReference type="ARBA" id="ARBA00022723"/>
    </source>
</evidence>
<dbReference type="OrthoDB" id="9808559at2"/>
<dbReference type="SUPFAM" id="SSF54862">
    <property type="entry name" value="4Fe-4S ferredoxins"/>
    <property type="match status" value="1"/>
</dbReference>
<accession>A0A4U1BI54</accession>
<dbReference type="GO" id="GO:0046872">
    <property type="term" value="F:metal ion binding"/>
    <property type="evidence" value="ECO:0007669"/>
    <property type="project" value="UniProtKB-KW"/>
</dbReference>
<evidence type="ECO:0000256" key="4">
    <source>
        <dbReference type="ARBA" id="ARBA00023014"/>
    </source>
</evidence>
<keyword evidence="1" id="KW-0004">4Fe-4S</keyword>
<dbReference type="Pfam" id="PF13187">
    <property type="entry name" value="Fer4_9"/>
    <property type="match status" value="1"/>
</dbReference>
<comment type="caution">
    <text evidence="6">The sequence shown here is derived from an EMBL/GenBank/DDBJ whole genome shotgun (WGS) entry which is preliminary data.</text>
</comment>
<dbReference type="PANTHER" id="PTHR43687">
    <property type="entry name" value="ADENYLYLSULFATE REDUCTASE, BETA SUBUNIT"/>
    <property type="match status" value="1"/>
</dbReference>
<dbReference type="EMBL" id="SWCI01000001">
    <property type="protein sequence ID" value="TKB50999.1"/>
    <property type="molecule type" value="Genomic_DNA"/>
</dbReference>
<evidence type="ECO:0000256" key="1">
    <source>
        <dbReference type="ARBA" id="ARBA00022485"/>
    </source>
</evidence>
<dbReference type="PROSITE" id="PS51379">
    <property type="entry name" value="4FE4S_FER_2"/>
    <property type="match status" value="3"/>
</dbReference>
<keyword evidence="3" id="KW-0408">Iron</keyword>
<evidence type="ECO:0000313" key="7">
    <source>
        <dbReference type="Proteomes" id="UP000305674"/>
    </source>
</evidence>
<gene>
    <name evidence="6" type="ORF">FCL40_00135</name>
</gene>
<sequence length="564" mass="61404">MAKQKQERTVSNTQYAEQALAQVQMLENLIPQTVTYTTAGHLLILGPEDAIRLAAADLDGMASITLVATDPITSQDEHHLARVMEAVERTEDLPSYYSKQVRLKGFLGQYQAFIKESDKELELAPAAVRRPHFDLVLDLGHSPSLSLELLPPGYFHIGEDDNKLAAALAQLPELVGEFSKPRYVKINADICAHHGSGIDGCTRCLNFCPADAIASVDHKIVVDHNLCHGAGSCANACPTGAISYDQPAPATLQDFLKRLITRYIELADSRPVVLLHDASAGEQALKQLQALPGEVLPVALEEIAVAATDSWFSALAWGARQVVVLTTQVTPPTLMALMNREQALAAQLLEAIGLPGRIELMSVEQLPQLASKVADSACWPELAIAAYPASLPKRDAFYNGLDHLNGCAEDNKATLALPHLPYGQVEVDPDKCTLCQSCSALCPPRALTDGGDMPALNFTEQSCVQCGLCEKACPEKAITLVSQVTLDRERRQQTRVLHEEPPFECIRCGKAFATAAVINKITAQMQNHSAFAGDAIKRIQMCEDCRVKDMFEDIMNDPEKQLRV</sequence>
<dbReference type="InterPro" id="IPR050572">
    <property type="entry name" value="Fe-S_Ferredoxin"/>
</dbReference>
<evidence type="ECO:0000259" key="5">
    <source>
        <dbReference type="PROSITE" id="PS51379"/>
    </source>
</evidence>
<dbReference type="GO" id="GO:0051539">
    <property type="term" value="F:4 iron, 4 sulfur cluster binding"/>
    <property type="evidence" value="ECO:0007669"/>
    <property type="project" value="UniProtKB-KW"/>
</dbReference>
<dbReference type="AlphaFoldDB" id="A0A4U1BI54"/>
<dbReference type="PROSITE" id="PS00198">
    <property type="entry name" value="4FE4S_FER_1"/>
    <property type="match status" value="2"/>
</dbReference>
<evidence type="ECO:0000256" key="3">
    <source>
        <dbReference type="ARBA" id="ARBA00023004"/>
    </source>
</evidence>
<dbReference type="InterPro" id="IPR057431">
    <property type="entry name" value="LdpA_Fe-S-bd"/>
</dbReference>
<organism evidence="6 7">
    <name type="scientific">Ferrimonas sediminicola</name>
    <dbReference type="NCBI Taxonomy" id="2569538"/>
    <lineage>
        <taxon>Bacteria</taxon>
        <taxon>Pseudomonadati</taxon>
        <taxon>Pseudomonadota</taxon>
        <taxon>Gammaproteobacteria</taxon>
        <taxon>Alteromonadales</taxon>
        <taxon>Ferrimonadaceae</taxon>
        <taxon>Ferrimonas</taxon>
    </lineage>
</organism>
<name>A0A4U1BI54_9GAMM</name>
<keyword evidence="4" id="KW-0411">Iron-sulfur</keyword>
<dbReference type="PANTHER" id="PTHR43687:SF4">
    <property type="entry name" value="BLR5484 PROTEIN"/>
    <property type="match status" value="1"/>
</dbReference>
<feature type="domain" description="4Fe-4S ferredoxin-type" evidence="5">
    <location>
        <begin position="218"/>
        <end position="247"/>
    </location>
</feature>
<evidence type="ECO:0000313" key="6">
    <source>
        <dbReference type="EMBL" id="TKB50999.1"/>
    </source>
</evidence>
<feature type="domain" description="4Fe-4S ferredoxin-type" evidence="5">
    <location>
        <begin position="454"/>
        <end position="483"/>
    </location>
</feature>